<organism evidence="1 2">
    <name type="scientific">Stylonychia lemnae</name>
    <name type="common">Ciliate</name>
    <dbReference type="NCBI Taxonomy" id="5949"/>
    <lineage>
        <taxon>Eukaryota</taxon>
        <taxon>Sar</taxon>
        <taxon>Alveolata</taxon>
        <taxon>Ciliophora</taxon>
        <taxon>Intramacronucleata</taxon>
        <taxon>Spirotrichea</taxon>
        <taxon>Stichotrichia</taxon>
        <taxon>Sporadotrichida</taxon>
        <taxon>Oxytrichidae</taxon>
        <taxon>Stylonychinae</taxon>
        <taxon>Stylonychia</taxon>
    </lineage>
</organism>
<dbReference type="Proteomes" id="UP000039865">
    <property type="component" value="Unassembled WGS sequence"/>
</dbReference>
<dbReference type="InParanoid" id="A0A078BBH3"/>
<accession>A0A078BBH3</accession>
<evidence type="ECO:0000313" key="2">
    <source>
        <dbReference type="Proteomes" id="UP000039865"/>
    </source>
</evidence>
<dbReference type="AlphaFoldDB" id="A0A078BBH3"/>
<keyword evidence="2" id="KW-1185">Reference proteome</keyword>
<reference evidence="1 2" key="1">
    <citation type="submission" date="2014-06" db="EMBL/GenBank/DDBJ databases">
        <authorList>
            <person name="Swart Estienne"/>
        </authorList>
    </citation>
    <scope>NUCLEOTIDE SEQUENCE [LARGE SCALE GENOMIC DNA]</scope>
    <source>
        <strain evidence="1 2">130c</strain>
    </source>
</reference>
<sequence length="504" mass="58922">MEKIVAEIHLKYLQTFNHVMDVYVQLMNERINTNILSSLWTCKWNNHRENTTSASWLIADQENNSKQKMIVLLPSPGLLGLIRTFRQIITESKQIDIAGDFGNKFLIEIICDSLQSTLSQYIAIVPSRGRNRQYLYDLIFLRYLITKSNSFMEACLINHMISQINGQKFSGINQDMLNILNKLLMIQAFETFLSNTIYLLTTDFKNLEAIINDPFYQDKQGELDIQNQSQIFIRLLNLNESMQTTENQQKQPYKKREDDFIAINAMTGGINQSLQCLFQFIRDCFNKQDVVKSNFFKAMMNQQGLNGPSNQQAIRNPFKNNLQNNNEDADADDVEEIELGQQSSRETFQVEEMMSITFSSDFNQWQQLLKFNQQQLQETQQNIDKKIVDYNQFLSEYSNFGPMVKQALQDQVKENPTNQSEKSLLKQFKYLPLIVDKDGFGPCFLNDYTKMRIKGFDRGYMSLKTVLFCLAKRFDICKCQEDFPKLNDEQEQQKNQILYLINEI</sequence>
<name>A0A078BBH3_STYLE</name>
<dbReference type="EMBL" id="CCKQ01018640">
    <property type="protein sequence ID" value="CDW90617.1"/>
    <property type="molecule type" value="Genomic_DNA"/>
</dbReference>
<proteinExistence type="predicted"/>
<evidence type="ECO:0000313" key="1">
    <source>
        <dbReference type="EMBL" id="CDW90617.1"/>
    </source>
</evidence>
<gene>
    <name evidence="1" type="primary">Contig2506.g2695</name>
    <name evidence="1" type="ORF">STYLEM_19762</name>
</gene>
<protein>
    <submittedName>
        <fullName evidence="1">Uncharacterized protein</fullName>
    </submittedName>
</protein>